<feature type="domain" description="SusE outer membrane protein" evidence="1">
    <location>
        <begin position="31"/>
        <end position="131"/>
    </location>
</feature>
<dbReference type="EMBL" id="FNGY01000012">
    <property type="protein sequence ID" value="SDO15674.1"/>
    <property type="molecule type" value="Genomic_DNA"/>
</dbReference>
<dbReference type="OrthoDB" id="975117at2"/>
<organism evidence="2 3">
    <name type="scientific">Pedobacter steynii</name>
    <dbReference type="NCBI Taxonomy" id="430522"/>
    <lineage>
        <taxon>Bacteria</taxon>
        <taxon>Pseudomonadati</taxon>
        <taxon>Bacteroidota</taxon>
        <taxon>Sphingobacteriia</taxon>
        <taxon>Sphingobacteriales</taxon>
        <taxon>Sphingobacteriaceae</taxon>
        <taxon>Pedobacter</taxon>
    </lineage>
</organism>
<name>A0A1H0H9E2_9SPHI</name>
<accession>A0A1H0H9E2</accession>
<gene>
    <name evidence="2" type="ORF">SAMN05421820_11271</name>
</gene>
<dbReference type="GO" id="GO:0019867">
    <property type="term" value="C:outer membrane"/>
    <property type="evidence" value="ECO:0007669"/>
    <property type="project" value="InterPro"/>
</dbReference>
<keyword evidence="3" id="KW-1185">Reference proteome</keyword>
<dbReference type="Gene3D" id="2.60.40.3620">
    <property type="match status" value="1"/>
</dbReference>
<dbReference type="Pfam" id="PF14292">
    <property type="entry name" value="SusE"/>
    <property type="match status" value="2"/>
</dbReference>
<feature type="domain" description="SusE outer membrane protein" evidence="1">
    <location>
        <begin position="158"/>
        <end position="250"/>
    </location>
</feature>
<dbReference type="RefSeq" id="WP_074612079.1">
    <property type="nucleotide sequence ID" value="NZ_FNGY01000012.1"/>
</dbReference>
<dbReference type="InterPro" id="IPR025970">
    <property type="entry name" value="SusE"/>
</dbReference>
<dbReference type="PROSITE" id="PS51257">
    <property type="entry name" value="PROKAR_LIPOPROTEIN"/>
    <property type="match status" value="1"/>
</dbReference>
<dbReference type="Proteomes" id="UP000183200">
    <property type="component" value="Unassembled WGS sequence"/>
</dbReference>
<protein>
    <recommendedName>
        <fullName evidence="1">SusE outer membrane protein domain-containing protein</fullName>
    </recommendedName>
</protein>
<evidence type="ECO:0000259" key="1">
    <source>
        <dbReference type="Pfam" id="PF14292"/>
    </source>
</evidence>
<dbReference type="AlphaFoldDB" id="A0A1H0H9E2"/>
<evidence type="ECO:0000313" key="3">
    <source>
        <dbReference type="Proteomes" id="UP000183200"/>
    </source>
</evidence>
<sequence>MKKILSLLIIAVIAITGCKRNEFDNTIKGEALGNFSLKTPEKNAMLVLNSATPDQQVVIDWTAALPGVNTAPTYTWIAALKTGSLDAPLLEIPSDNKGLTNKLTISQKALDEALKAKGIADGLKTDLIWTILAKNGSVSIRATEIFNLSITRFGDGASNFALYSPASSFDVISVESLSSTEFLKFKWQKSFAGKPAGNITYKVKFIKNGGDFNSPLMVFTSANNGADSTLSISYSDLDVAMKAAGLTDRTHLDSLKWNVEANSGAFKKFADYPNDIVIKRGTKLTMYLIGDATPGGWDNSAGNGKIAEMTNLGEGKWTITLELKPGGFKFIPKKGSWDVNYGGSPNGSDLGGDNISISETAMYTVTLDEVNKKYTVVKN</sequence>
<proteinExistence type="predicted"/>
<reference evidence="3" key="1">
    <citation type="submission" date="2016-10" db="EMBL/GenBank/DDBJ databases">
        <authorList>
            <person name="Varghese N."/>
            <person name="Submissions S."/>
        </authorList>
    </citation>
    <scope>NUCLEOTIDE SEQUENCE [LARGE SCALE GENOMIC DNA]</scope>
    <source>
        <strain evidence="3">DSM 19110</strain>
    </source>
</reference>
<evidence type="ECO:0000313" key="2">
    <source>
        <dbReference type="EMBL" id="SDO15674.1"/>
    </source>
</evidence>
<dbReference type="GO" id="GO:2001070">
    <property type="term" value="F:starch binding"/>
    <property type="evidence" value="ECO:0007669"/>
    <property type="project" value="InterPro"/>
</dbReference>